<feature type="transmembrane region" description="Helical" evidence="1">
    <location>
        <begin position="28"/>
        <end position="48"/>
    </location>
</feature>
<evidence type="ECO:0008006" key="4">
    <source>
        <dbReference type="Google" id="ProtNLM"/>
    </source>
</evidence>
<dbReference type="RefSeq" id="WP_308488552.1">
    <property type="nucleotide sequence ID" value="NZ_JAVFCB010000003.1"/>
</dbReference>
<protein>
    <recommendedName>
        <fullName evidence="4">Integral membrane protein</fullName>
    </recommendedName>
</protein>
<dbReference type="EMBL" id="JAVFCB010000003">
    <property type="protein sequence ID" value="MDQ4213611.1"/>
    <property type="molecule type" value="Genomic_DNA"/>
</dbReference>
<reference evidence="2 3" key="1">
    <citation type="submission" date="2023-08" db="EMBL/GenBank/DDBJ databases">
        <title>Microbacterium sp. nov., isolated from a waste landfill.</title>
        <authorList>
            <person name="Wen W."/>
        </authorList>
    </citation>
    <scope>NUCLEOTIDE SEQUENCE [LARGE SCALE GENOMIC DNA]</scope>
    <source>
        <strain evidence="2 3">ASV81</strain>
    </source>
</reference>
<name>A0ABU0XER7_9MICO</name>
<sequence length="103" mass="10804">MVPSDSGAQTPDTSTSAIRVTGRIATPARVAVACIPVLLILITPFLPFSTSPTLWLGMPAVIVWMAFTVVLTVVLLNVVDRGISRQVAQYETANGVAEGGEHA</sequence>
<evidence type="ECO:0000313" key="3">
    <source>
        <dbReference type="Proteomes" id="UP001230289"/>
    </source>
</evidence>
<keyword evidence="1" id="KW-0472">Membrane</keyword>
<evidence type="ECO:0000313" key="2">
    <source>
        <dbReference type="EMBL" id="MDQ4213611.1"/>
    </source>
</evidence>
<keyword evidence="1" id="KW-0812">Transmembrane</keyword>
<dbReference type="Proteomes" id="UP001230289">
    <property type="component" value="Unassembled WGS sequence"/>
</dbReference>
<keyword evidence="3" id="KW-1185">Reference proteome</keyword>
<proteinExistence type="predicted"/>
<organism evidence="2 3">
    <name type="scientific">Microbacterium capsulatum</name>
    <dbReference type="NCBI Taxonomy" id="3041921"/>
    <lineage>
        <taxon>Bacteria</taxon>
        <taxon>Bacillati</taxon>
        <taxon>Actinomycetota</taxon>
        <taxon>Actinomycetes</taxon>
        <taxon>Micrococcales</taxon>
        <taxon>Microbacteriaceae</taxon>
        <taxon>Microbacterium</taxon>
    </lineage>
</organism>
<feature type="transmembrane region" description="Helical" evidence="1">
    <location>
        <begin position="54"/>
        <end position="79"/>
    </location>
</feature>
<keyword evidence="1" id="KW-1133">Transmembrane helix</keyword>
<accession>A0ABU0XER7</accession>
<gene>
    <name evidence="2" type="ORF">RBR11_06745</name>
</gene>
<comment type="caution">
    <text evidence="2">The sequence shown here is derived from an EMBL/GenBank/DDBJ whole genome shotgun (WGS) entry which is preliminary data.</text>
</comment>
<evidence type="ECO:0000256" key="1">
    <source>
        <dbReference type="SAM" id="Phobius"/>
    </source>
</evidence>